<evidence type="ECO:0000313" key="5">
    <source>
        <dbReference type="EMBL" id="APZ96522.1"/>
    </source>
</evidence>
<dbReference type="PANTHER" id="PTHR35889:SF3">
    <property type="entry name" value="F-BOX DOMAIN-CONTAINING PROTEIN"/>
    <property type="match status" value="1"/>
</dbReference>
<dbReference type="InterPro" id="IPR011444">
    <property type="entry name" value="DUF1549"/>
</dbReference>
<dbReference type="InterPro" id="IPR036909">
    <property type="entry name" value="Cyt_c-like_dom_sf"/>
</dbReference>
<organism evidence="5 6">
    <name type="scientific">Fuerstiella marisgermanici</name>
    <dbReference type="NCBI Taxonomy" id="1891926"/>
    <lineage>
        <taxon>Bacteria</taxon>
        <taxon>Pseudomonadati</taxon>
        <taxon>Planctomycetota</taxon>
        <taxon>Planctomycetia</taxon>
        <taxon>Planctomycetales</taxon>
        <taxon>Planctomycetaceae</taxon>
        <taxon>Fuerstiella</taxon>
    </lineage>
</organism>
<feature type="signal peptide" evidence="1">
    <location>
        <begin position="1"/>
        <end position="25"/>
    </location>
</feature>
<sequence precursor="true">MSPSCRILFCIAAFSLLLLSRNSPAQEAATTTAGNLFFTEKIEPILKRYCFECHSHESDSMSGGLTLDSRNGWTTGGDHGPAIVPKKPDESLLIQAVRRDSEELQMPPGERLSQETVALLVEWVKRGAVDPRKPVTPGKSPGAPLDWWSLRPLVRPEVPSLNGQNKPGNPIDAFVQHKLQSAELTPTNPADRRTLIRRAYFDLHGLPPTPDNVKAFADDAAPGAWEKIIDGLLNSPRYGERWARHWLDTVHFADTHGCEHDVFRPNAWRYRDYVIDSFNHDTPWPRFIREQLAADHFFPKQTNLTPALGFIAAGPLELSRASTAPVTFDYLDRDDMVTQTMAAFASTTANCARCHDHKFDPITQEDYYSLQAVFAGIGKGDIEFDASPEIAAQRQHWTALIDRADRGELSNDKSKEIANLAKSWEASAAEQPALWTTLCPTVFVSSGGATLKRLDDDSLLATGHRPDTDTYTISAPLALNSLTALRLEVLPDESLPAKGPGRCDNGNLHLNEVEIYLNDNESRRLNIRSAVADWDQEGWTIDHSLDSNVKTAWGIYPKVGEAHHAVFELEEAAKLKADSQVTVVLKQLHGGSHLIGRCRMYATDADGAAAKVVPQAVAAAMKVPKSERTPEQHNAVLSFAVKSVAEQRLKALPPQSSVYAASPWYSRSTKLTQPMTPQVVRVLNRGSIDQPGEVASPGSLSAIPTLPGRFELSDAQNESFRRAALADWLAARENPLTRRSVVNRVWAKHFGRGICDTLNDFGRMGGEPSHPQLLDWLAVWFRDDANGSVKELHRLIMTSQTYQRSCQLHEKAGHRDPNNRLLWRMNRHSLDAESFRDAVLQISGRIDLTMYGPGIQQFTQSKGAQATPELDYDAFDWTSEVAARRNIYRVVWRGIADPFMESLDFPDLGLLAPKRSHSVSALQALATFNNDFVLHHSEVLANKLSAKFSTSRDQIREACRLVYLREPRSGEREMLLTYTNKHGLAATCRLLFNSNEFMFVD</sequence>
<name>A0A1P8WR39_9PLAN</name>
<dbReference type="Pfam" id="PF07635">
    <property type="entry name" value="PSCyt1"/>
    <property type="match status" value="1"/>
</dbReference>
<keyword evidence="6" id="KW-1185">Reference proteome</keyword>
<dbReference type="STRING" id="1891926.Fuma_06191"/>
<evidence type="ECO:0000313" key="6">
    <source>
        <dbReference type="Proteomes" id="UP000187735"/>
    </source>
</evidence>
<evidence type="ECO:0000259" key="4">
    <source>
        <dbReference type="Pfam" id="PF07635"/>
    </source>
</evidence>
<protein>
    <submittedName>
        <fullName evidence="5">Planctomycete cytochrome C</fullName>
    </submittedName>
</protein>
<dbReference type="RefSeq" id="WP_077027535.1">
    <property type="nucleotide sequence ID" value="NZ_CP017641.1"/>
</dbReference>
<feature type="domain" description="DUF1553" evidence="3">
    <location>
        <begin position="721"/>
        <end position="978"/>
    </location>
</feature>
<dbReference type="GO" id="GO:0020037">
    <property type="term" value="F:heme binding"/>
    <property type="evidence" value="ECO:0007669"/>
    <property type="project" value="InterPro"/>
</dbReference>
<dbReference type="PANTHER" id="PTHR35889">
    <property type="entry name" value="CYCLOINULO-OLIGOSACCHARIDE FRUCTANOTRANSFERASE-RELATED"/>
    <property type="match status" value="1"/>
</dbReference>
<dbReference type="Pfam" id="PF07583">
    <property type="entry name" value="PSCyt2"/>
    <property type="match status" value="1"/>
</dbReference>
<dbReference type="Proteomes" id="UP000187735">
    <property type="component" value="Chromosome"/>
</dbReference>
<dbReference type="GO" id="GO:0009055">
    <property type="term" value="F:electron transfer activity"/>
    <property type="evidence" value="ECO:0007669"/>
    <property type="project" value="InterPro"/>
</dbReference>
<feature type="domain" description="Cytochrome C Planctomycete-type" evidence="4">
    <location>
        <begin position="50"/>
        <end position="109"/>
    </location>
</feature>
<dbReference type="AlphaFoldDB" id="A0A1P8WR39"/>
<gene>
    <name evidence="5" type="ORF">Fuma_06191</name>
</gene>
<feature type="domain" description="DUF1549" evidence="2">
    <location>
        <begin position="170"/>
        <end position="377"/>
    </location>
</feature>
<dbReference type="InterPro" id="IPR022655">
    <property type="entry name" value="DUF1553"/>
</dbReference>
<dbReference type="Pfam" id="PF07587">
    <property type="entry name" value="PSD1"/>
    <property type="match status" value="1"/>
</dbReference>
<dbReference type="SUPFAM" id="SSF46626">
    <property type="entry name" value="Cytochrome c"/>
    <property type="match status" value="1"/>
</dbReference>
<reference evidence="5 6" key="1">
    <citation type="journal article" date="2016" name="Front. Microbiol.">
        <title>Fuerstia marisgermanicae gen. nov., sp. nov., an Unusual Member of the Phylum Planctomycetes from the German Wadden Sea.</title>
        <authorList>
            <person name="Kohn T."/>
            <person name="Heuer A."/>
            <person name="Jogler M."/>
            <person name="Vollmers J."/>
            <person name="Boedeker C."/>
            <person name="Bunk B."/>
            <person name="Rast P."/>
            <person name="Borchert D."/>
            <person name="Glockner I."/>
            <person name="Freese H.M."/>
            <person name="Klenk H.P."/>
            <person name="Overmann J."/>
            <person name="Kaster A.K."/>
            <person name="Rohde M."/>
            <person name="Wiegand S."/>
            <person name="Jogler C."/>
        </authorList>
    </citation>
    <scope>NUCLEOTIDE SEQUENCE [LARGE SCALE GENOMIC DNA]</scope>
    <source>
        <strain evidence="5 6">NH11</strain>
    </source>
</reference>
<keyword evidence="1" id="KW-0732">Signal</keyword>
<dbReference type="InterPro" id="IPR011429">
    <property type="entry name" value="Cyt_c_Planctomycete-type"/>
</dbReference>
<dbReference type="KEGG" id="fmr:Fuma_06191"/>
<dbReference type="EMBL" id="CP017641">
    <property type="protein sequence ID" value="APZ96522.1"/>
    <property type="molecule type" value="Genomic_DNA"/>
</dbReference>
<accession>A0A1P8WR39</accession>
<proteinExistence type="predicted"/>
<evidence type="ECO:0000259" key="3">
    <source>
        <dbReference type="Pfam" id="PF07587"/>
    </source>
</evidence>
<evidence type="ECO:0000259" key="2">
    <source>
        <dbReference type="Pfam" id="PF07583"/>
    </source>
</evidence>
<feature type="chain" id="PRO_5012433422" evidence="1">
    <location>
        <begin position="26"/>
        <end position="1001"/>
    </location>
</feature>
<evidence type="ECO:0000256" key="1">
    <source>
        <dbReference type="SAM" id="SignalP"/>
    </source>
</evidence>